<proteinExistence type="predicted"/>
<evidence type="ECO:0000313" key="3">
    <source>
        <dbReference type="Proteomes" id="UP000051697"/>
    </source>
</evidence>
<accession>A0A0R1RU83</accession>
<reference evidence="2 3" key="1">
    <citation type="journal article" date="2015" name="Genome Announc.">
        <title>Expanding the biotechnology potential of lactobacilli through comparative genomics of 213 strains and associated genera.</title>
        <authorList>
            <person name="Sun Z."/>
            <person name="Harris H.M."/>
            <person name="McCann A."/>
            <person name="Guo C."/>
            <person name="Argimon S."/>
            <person name="Zhang W."/>
            <person name="Yang X."/>
            <person name="Jeffery I.B."/>
            <person name="Cooney J.C."/>
            <person name="Kagawa T.F."/>
            <person name="Liu W."/>
            <person name="Song Y."/>
            <person name="Salvetti E."/>
            <person name="Wrobel A."/>
            <person name="Rasinkangas P."/>
            <person name="Parkhill J."/>
            <person name="Rea M.C."/>
            <person name="O'Sullivan O."/>
            <person name="Ritari J."/>
            <person name="Douillard F.P."/>
            <person name="Paul Ross R."/>
            <person name="Yang R."/>
            <person name="Briner A.E."/>
            <person name="Felis G.E."/>
            <person name="de Vos W.M."/>
            <person name="Barrangou R."/>
            <person name="Klaenhammer T.R."/>
            <person name="Caufield P.W."/>
            <person name="Cui Y."/>
            <person name="Zhang H."/>
            <person name="O'Toole P.W."/>
        </authorList>
    </citation>
    <scope>NUCLEOTIDE SEQUENCE [LARGE SCALE GENOMIC DNA]</scope>
    <source>
        <strain evidence="2 3">DSM 15707</strain>
    </source>
</reference>
<feature type="domain" description="N-acetyltransferase" evidence="1">
    <location>
        <begin position="2"/>
        <end position="90"/>
    </location>
</feature>
<comment type="caution">
    <text evidence="2">The sequence shown here is derived from an EMBL/GenBank/DDBJ whole genome shotgun (WGS) entry which is preliminary data.</text>
</comment>
<dbReference type="Gene3D" id="3.40.630.30">
    <property type="match status" value="1"/>
</dbReference>
<keyword evidence="3" id="KW-1185">Reference proteome</keyword>
<name>A0A0R1RU83_9LACO</name>
<sequence length="92" mass="10706">MQYNYNISRITLNDDSHQLIGEILFPTINNDIVLLEHVFINPTFEQQGFGSLLVAEFVKHAIHQKLTVKLLDPFAKLEFAKHPEYQQLLINE</sequence>
<gene>
    <name evidence="2" type="ORF">FC70_GL000249</name>
</gene>
<dbReference type="AlphaFoldDB" id="A0A0R1RU83"/>
<evidence type="ECO:0000313" key="2">
    <source>
        <dbReference type="EMBL" id="KRL57778.1"/>
    </source>
</evidence>
<protein>
    <recommendedName>
        <fullName evidence="1">N-acetyltransferase domain-containing protein</fullName>
    </recommendedName>
</protein>
<evidence type="ECO:0000259" key="1">
    <source>
        <dbReference type="PROSITE" id="PS51729"/>
    </source>
</evidence>
<dbReference type="KEGG" id="lol:LACOL_1445"/>
<dbReference type="Pfam" id="PF14542">
    <property type="entry name" value="Acetyltransf_CG"/>
    <property type="match status" value="1"/>
</dbReference>
<dbReference type="SUPFAM" id="SSF55729">
    <property type="entry name" value="Acyl-CoA N-acyltransferases (Nat)"/>
    <property type="match status" value="1"/>
</dbReference>
<dbReference type="EMBL" id="AZFE01000003">
    <property type="protein sequence ID" value="KRL57778.1"/>
    <property type="molecule type" value="Genomic_DNA"/>
</dbReference>
<dbReference type="InterPro" id="IPR031165">
    <property type="entry name" value="GNAT_YJDJ"/>
</dbReference>
<dbReference type="RefSeq" id="WP_057889205.1">
    <property type="nucleotide sequence ID" value="NZ_AZFE01000003.1"/>
</dbReference>
<organism evidence="2 3">
    <name type="scientific">Paucilactobacillus oligofermentans DSM 15707 = LMG 22743</name>
    <dbReference type="NCBI Taxonomy" id="1423778"/>
    <lineage>
        <taxon>Bacteria</taxon>
        <taxon>Bacillati</taxon>
        <taxon>Bacillota</taxon>
        <taxon>Bacilli</taxon>
        <taxon>Lactobacillales</taxon>
        <taxon>Lactobacillaceae</taxon>
        <taxon>Paucilactobacillus</taxon>
    </lineage>
</organism>
<dbReference type="OrthoDB" id="9793389at2"/>
<dbReference type="PROSITE" id="PS51729">
    <property type="entry name" value="GNAT_YJDJ"/>
    <property type="match status" value="1"/>
</dbReference>
<dbReference type="STRING" id="1423778.FC70_GL000249"/>
<dbReference type="Proteomes" id="UP000051697">
    <property type="component" value="Unassembled WGS sequence"/>
</dbReference>
<dbReference type="InterPro" id="IPR016181">
    <property type="entry name" value="Acyl_CoA_acyltransferase"/>
</dbReference>
<dbReference type="PATRIC" id="fig|1423778.4.peg.267"/>